<reference evidence="17" key="1">
    <citation type="submission" date="2016-03" db="EMBL/GenBank/DDBJ databases">
        <title>Draft genome sequence of Rosellinia necatrix.</title>
        <authorList>
            <person name="Kanematsu S."/>
        </authorList>
    </citation>
    <scope>NUCLEOTIDE SEQUENCE [LARGE SCALE GENOMIC DNA]</scope>
    <source>
        <strain evidence="17">W97</strain>
    </source>
</reference>
<keyword evidence="7 15" id="KW-0378">Hydrolase</keyword>
<dbReference type="GO" id="GO:0045490">
    <property type="term" value="P:pectin catabolic process"/>
    <property type="evidence" value="ECO:0007669"/>
    <property type="project" value="TreeGrafter"/>
</dbReference>
<dbReference type="AlphaFoldDB" id="A0A1W2TI35"/>
<dbReference type="PANTHER" id="PTHR31884:SF1">
    <property type="entry name" value="POLYGALACTURONASE"/>
    <property type="match status" value="1"/>
</dbReference>
<evidence type="ECO:0000256" key="5">
    <source>
        <dbReference type="ARBA" id="ARBA00022729"/>
    </source>
</evidence>
<keyword evidence="11" id="KW-0961">Cell wall biogenesis/degradation</keyword>
<organism evidence="17">
    <name type="scientific">Rosellinia necatrix</name>
    <name type="common">White root-rot fungus</name>
    <dbReference type="NCBI Taxonomy" id="77044"/>
    <lineage>
        <taxon>Eukaryota</taxon>
        <taxon>Fungi</taxon>
        <taxon>Dikarya</taxon>
        <taxon>Ascomycota</taxon>
        <taxon>Pezizomycotina</taxon>
        <taxon>Sordariomycetes</taxon>
        <taxon>Xylariomycetidae</taxon>
        <taxon>Xylariales</taxon>
        <taxon>Xylariaceae</taxon>
        <taxon>Rosellinia</taxon>
    </lineage>
</organism>
<dbReference type="FunFam" id="2.160.20.10:FF:000002">
    <property type="entry name" value="Endopolygalacturonase D"/>
    <property type="match status" value="1"/>
</dbReference>
<proteinExistence type="inferred from homology"/>
<dbReference type="GO" id="GO:0005576">
    <property type="term" value="C:extracellular region"/>
    <property type="evidence" value="ECO:0007669"/>
    <property type="project" value="UniProtKB-SubCell"/>
</dbReference>
<keyword evidence="8" id="KW-0865">Zymogen</keyword>
<dbReference type="InterPro" id="IPR000743">
    <property type="entry name" value="Glyco_hydro_28"/>
</dbReference>
<dbReference type="Gene3D" id="2.160.20.10">
    <property type="entry name" value="Single-stranded right-handed beta-helix, Pectin lyase-like"/>
    <property type="match status" value="1"/>
</dbReference>
<dbReference type="STRING" id="77044.A0A1W2TI35"/>
<dbReference type="SUPFAM" id="SSF51126">
    <property type="entry name" value="Pectin lyase-like"/>
    <property type="match status" value="1"/>
</dbReference>
<evidence type="ECO:0000313" key="17">
    <source>
        <dbReference type="EMBL" id="GAP87800.1"/>
    </source>
</evidence>
<evidence type="ECO:0000256" key="10">
    <source>
        <dbReference type="ARBA" id="ARBA00023295"/>
    </source>
</evidence>
<sequence length="392" mass="39794">MRYCSTRTAAVAATLALLLGASGVVGTPAPPAVTPAARLENAVAPRAGACTFSGSLGYSSASVSKGSCSTIVLSSLQVPGGETLNLEKLQDGTEVVFEGTTTFGYAEWAGSLFSVSGNRITVRGAAGSVLDGQGALYWDGQGGGGGITKPKFFKANHLNDSTLEGITIRNAPKNSFSLNYVYNLTVKDITVDDRDGAALGKNTDAFNINNADGVTITGAKVWNQDDCVAVNSGKNIYFGSGFCSGGHGLSIGSIGGQTVNEVTNVTFADSTVQASQQSVRIKTIAGASGTVRDITYRNIWLDAAGVDADYSDYGVVVTQSYGGDKGNPTNGVSVTGFVLQNVTGAVGAEAARVYVECGVGSCSGWSWSGVTITGGKASSSCQNVPVGGGVSC</sequence>
<evidence type="ECO:0000256" key="8">
    <source>
        <dbReference type="ARBA" id="ARBA00023145"/>
    </source>
</evidence>
<comment type="subcellular location">
    <subcellularLocation>
        <location evidence="1">Secreted</location>
    </subcellularLocation>
</comment>
<dbReference type="PROSITE" id="PS00502">
    <property type="entry name" value="POLYGALACTURONASE"/>
    <property type="match status" value="1"/>
</dbReference>
<evidence type="ECO:0000256" key="13">
    <source>
        <dbReference type="ARBA" id="ARBA00083621"/>
    </source>
</evidence>
<protein>
    <recommendedName>
        <fullName evidence="3">endo-polygalacturonase</fullName>
        <ecNumber evidence="3">3.2.1.15</ecNumber>
    </recommendedName>
    <alternativeName>
        <fullName evidence="13">Pectinase</fullName>
    </alternativeName>
</protein>
<name>A0A1W2TI35_ROSNE</name>
<dbReference type="EMBL" id="DF977473">
    <property type="protein sequence ID" value="GAP87800.1"/>
    <property type="molecule type" value="Genomic_DNA"/>
</dbReference>
<keyword evidence="5 16" id="KW-0732">Signal</keyword>
<evidence type="ECO:0000256" key="9">
    <source>
        <dbReference type="ARBA" id="ARBA00023157"/>
    </source>
</evidence>
<evidence type="ECO:0000256" key="6">
    <source>
        <dbReference type="ARBA" id="ARBA00022737"/>
    </source>
</evidence>
<dbReference type="Pfam" id="PF00295">
    <property type="entry name" value="Glyco_hydro_28"/>
    <property type="match status" value="1"/>
</dbReference>
<feature type="active site" evidence="14">
    <location>
        <position position="247"/>
    </location>
</feature>
<dbReference type="Proteomes" id="UP000054516">
    <property type="component" value="Unassembled WGS sequence"/>
</dbReference>
<dbReference type="SMART" id="SM00710">
    <property type="entry name" value="PbH1"/>
    <property type="match status" value="6"/>
</dbReference>
<keyword evidence="6" id="KW-0677">Repeat</keyword>
<feature type="chain" id="PRO_5010737219" description="endo-polygalacturonase" evidence="16">
    <location>
        <begin position="27"/>
        <end position="392"/>
    </location>
</feature>
<evidence type="ECO:0000256" key="11">
    <source>
        <dbReference type="ARBA" id="ARBA00023316"/>
    </source>
</evidence>
<feature type="signal peptide" evidence="16">
    <location>
        <begin position="1"/>
        <end position="26"/>
    </location>
</feature>
<evidence type="ECO:0000256" key="3">
    <source>
        <dbReference type="ARBA" id="ARBA00012736"/>
    </source>
</evidence>
<dbReference type="InterPro" id="IPR011050">
    <property type="entry name" value="Pectin_lyase_fold/virulence"/>
</dbReference>
<evidence type="ECO:0000313" key="18">
    <source>
        <dbReference type="Proteomes" id="UP000054516"/>
    </source>
</evidence>
<evidence type="ECO:0000256" key="1">
    <source>
        <dbReference type="ARBA" id="ARBA00004613"/>
    </source>
</evidence>
<dbReference type="InterPro" id="IPR050434">
    <property type="entry name" value="Glycosyl_hydrlase_28"/>
</dbReference>
<gene>
    <name evidence="17" type="ORF">SAMD00023353_2801410</name>
</gene>
<keyword evidence="18" id="KW-1185">Reference proteome</keyword>
<keyword evidence="10 15" id="KW-0326">Glycosidase</keyword>
<evidence type="ECO:0000256" key="15">
    <source>
        <dbReference type="RuleBase" id="RU361169"/>
    </source>
</evidence>
<dbReference type="PANTHER" id="PTHR31884">
    <property type="entry name" value="POLYGALACTURONASE"/>
    <property type="match status" value="1"/>
</dbReference>
<keyword evidence="4" id="KW-0964">Secreted</keyword>
<comment type="similarity">
    <text evidence="2 15">Belongs to the glycosyl hydrolase 28 family.</text>
</comment>
<dbReference type="OMA" id="WTGNSIT"/>
<comment type="catalytic activity">
    <reaction evidence="12">
        <text>(1,4-alpha-D-galacturonosyl)n+m + H2O = (1,4-alpha-D-galacturonosyl)n + (1,4-alpha-D-galacturonosyl)m.</text>
        <dbReference type="EC" id="3.2.1.15"/>
    </reaction>
</comment>
<keyword evidence="9" id="KW-1015">Disulfide bond</keyword>
<evidence type="ECO:0000256" key="2">
    <source>
        <dbReference type="ARBA" id="ARBA00008834"/>
    </source>
</evidence>
<evidence type="ECO:0000256" key="7">
    <source>
        <dbReference type="ARBA" id="ARBA00022801"/>
    </source>
</evidence>
<evidence type="ECO:0000256" key="16">
    <source>
        <dbReference type="SAM" id="SignalP"/>
    </source>
</evidence>
<dbReference type="GO" id="GO:0071555">
    <property type="term" value="P:cell wall organization"/>
    <property type="evidence" value="ECO:0007669"/>
    <property type="project" value="UniProtKB-KW"/>
</dbReference>
<evidence type="ECO:0000256" key="12">
    <source>
        <dbReference type="ARBA" id="ARBA00034074"/>
    </source>
</evidence>
<accession>A0A1W2TI35</accession>
<dbReference type="InterPro" id="IPR006626">
    <property type="entry name" value="PbH1"/>
</dbReference>
<dbReference type="GO" id="GO:0004650">
    <property type="term" value="F:polygalacturonase activity"/>
    <property type="evidence" value="ECO:0007669"/>
    <property type="project" value="UniProtKB-EC"/>
</dbReference>
<dbReference type="EC" id="3.2.1.15" evidence="3"/>
<dbReference type="OrthoDB" id="1546079at2759"/>
<evidence type="ECO:0000256" key="4">
    <source>
        <dbReference type="ARBA" id="ARBA00022525"/>
    </source>
</evidence>
<dbReference type="InterPro" id="IPR012334">
    <property type="entry name" value="Pectin_lyas_fold"/>
</dbReference>
<evidence type="ECO:0000256" key="14">
    <source>
        <dbReference type="PROSITE-ProRule" id="PRU10052"/>
    </source>
</evidence>